<dbReference type="Proteomes" id="UP000184383">
    <property type="component" value="Unassembled WGS sequence"/>
</dbReference>
<dbReference type="GeneID" id="63752082"/>
<keyword evidence="2" id="KW-1185">Reference proteome</keyword>
<accession>A0A1L9RBC8</accession>
<name>A0A1L9RBC8_ASPWE</name>
<organism evidence="1 2">
    <name type="scientific">Aspergillus wentii DTO 134E9</name>
    <dbReference type="NCBI Taxonomy" id="1073089"/>
    <lineage>
        <taxon>Eukaryota</taxon>
        <taxon>Fungi</taxon>
        <taxon>Dikarya</taxon>
        <taxon>Ascomycota</taxon>
        <taxon>Pezizomycotina</taxon>
        <taxon>Eurotiomycetes</taxon>
        <taxon>Eurotiomycetidae</taxon>
        <taxon>Eurotiales</taxon>
        <taxon>Aspergillaceae</taxon>
        <taxon>Aspergillus</taxon>
        <taxon>Aspergillus subgen. Cremei</taxon>
    </lineage>
</organism>
<dbReference type="EMBL" id="KV878215">
    <property type="protein sequence ID" value="OJJ32219.1"/>
    <property type="molecule type" value="Genomic_DNA"/>
</dbReference>
<proteinExistence type="predicted"/>
<dbReference type="RefSeq" id="XP_040685896.1">
    <property type="nucleotide sequence ID" value="XM_040836234.1"/>
</dbReference>
<evidence type="ECO:0000313" key="2">
    <source>
        <dbReference type="Proteomes" id="UP000184383"/>
    </source>
</evidence>
<reference evidence="2" key="1">
    <citation type="journal article" date="2017" name="Genome Biol.">
        <title>Comparative genomics reveals high biological diversity and specific adaptations in the industrially and medically important fungal genus Aspergillus.</title>
        <authorList>
            <person name="de Vries R.P."/>
            <person name="Riley R."/>
            <person name="Wiebenga A."/>
            <person name="Aguilar-Osorio G."/>
            <person name="Amillis S."/>
            <person name="Uchima C.A."/>
            <person name="Anderluh G."/>
            <person name="Asadollahi M."/>
            <person name="Askin M."/>
            <person name="Barry K."/>
            <person name="Battaglia E."/>
            <person name="Bayram O."/>
            <person name="Benocci T."/>
            <person name="Braus-Stromeyer S.A."/>
            <person name="Caldana C."/>
            <person name="Canovas D."/>
            <person name="Cerqueira G.C."/>
            <person name="Chen F."/>
            <person name="Chen W."/>
            <person name="Choi C."/>
            <person name="Clum A."/>
            <person name="Dos Santos R.A."/>
            <person name="Damasio A.R."/>
            <person name="Diallinas G."/>
            <person name="Emri T."/>
            <person name="Fekete E."/>
            <person name="Flipphi M."/>
            <person name="Freyberg S."/>
            <person name="Gallo A."/>
            <person name="Gournas C."/>
            <person name="Habgood R."/>
            <person name="Hainaut M."/>
            <person name="Harispe M.L."/>
            <person name="Henrissat B."/>
            <person name="Hilden K.S."/>
            <person name="Hope R."/>
            <person name="Hossain A."/>
            <person name="Karabika E."/>
            <person name="Karaffa L."/>
            <person name="Karanyi Z."/>
            <person name="Krasevec N."/>
            <person name="Kuo A."/>
            <person name="Kusch H."/>
            <person name="LaButti K."/>
            <person name="Lagendijk E.L."/>
            <person name="Lapidus A."/>
            <person name="Levasseur A."/>
            <person name="Lindquist E."/>
            <person name="Lipzen A."/>
            <person name="Logrieco A.F."/>
            <person name="MacCabe A."/>
            <person name="Maekelae M.R."/>
            <person name="Malavazi I."/>
            <person name="Melin P."/>
            <person name="Meyer V."/>
            <person name="Mielnichuk N."/>
            <person name="Miskei M."/>
            <person name="Molnar A.P."/>
            <person name="Mule G."/>
            <person name="Ngan C.Y."/>
            <person name="Orejas M."/>
            <person name="Orosz E."/>
            <person name="Ouedraogo J.P."/>
            <person name="Overkamp K.M."/>
            <person name="Park H.-S."/>
            <person name="Perrone G."/>
            <person name="Piumi F."/>
            <person name="Punt P.J."/>
            <person name="Ram A.F."/>
            <person name="Ramon A."/>
            <person name="Rauscher S."/>
            <person name="Record E."/>
            <person name="Riano-Pachon D.M."/>
            <person name="Robert V."/>
            <person name="Roehrig J."/>
            <person name="Ruller R."/>
            <person name="Salamov A."/>
            <person name="Salih N.S."/>
            <person name="Samson R.A."/>
            <person name="Sandor E."/>
            <person name="Sanguinetti M."/>
            <person name="Schuetze T."/>
            <person name="Sepcic K."/>
            <person name="Shelest E."/>
            <person name="Sherlock G."/>
            <person name="Sophianopoulou V."/>
            <person name="Squina F.M."/>
            <person name="Sun H."/>
            <person name="Susca A."/>
            <person name="Todd R.B."/>
            <person name="Tsang A."/>
            <person name="Unkles S.E."/>
            <person name="van de Wiele N."/>
            <person name="van Rossen-Uffink D."/>
            <person name="Oliveira J.V."/>
            <person name="Vesth T.C."/>
            <person name="Visser J."/>
            <person name="Yu J.-H."/>
            <person name="Zhou M."/>
            <person name="Andersen M.R."/>
            <person name="Archer D.B."/>
            <person name="Baker S.E."/>
            <person name="Benoit I."/>
            <person name="Brakhage A.A."/>
            <person name="Braus G.H."/>
            <person name="Fischer R."/>
            <person name="Frisvad J.C."/>
            <person name="Goldman G.H."/>
            <person name="Houbraken J."/>
            <person name="Oakley B."/>
            <person name="Pocsi I."/>
            <person name="Scazzocchio C."/>
            <person name="Seiboth B."/>
            <person name="vanKuyk P.A."/>
            <person name="Wortman J."/>
            <person name="Dyer P.S."/>
            <person name="Grigoriev I.V."/>
        </authorList>
    </citation>
    <scope>NUCLEOTIDE SEQUENCE [LARGE SCALE GENOMIC DNA]</scope>
    <source>
        <strain evidence="2">DTO 134E9</strain>
    </source>
</reference>
<sequence length="86" mass="9998">MKSFVHQVVFTLSPGNWTNYPLDFWLSFLSLFFTRFGSALLSAPYPRLLEEKICQHYLDRTESRRTHVPMESECKSPEVEGQLGSL</sequence>
<dbReference type="AlphaFoldDB" id="A0A1L9RBC8"/>
<gene>
    <name evidence="1" type="ORF">ASPWEDRAFT_44305</name>
</gene>
<dbReference type="VEuPathDB" id="FungiDB:ASPWEDRAFT_44305"/>
<evidence type="ECO:0000313" key="1">
    <source>
        <dbReference type="EMBL" id="OJJ32219.1"/>
    </source>
</evidence>
<protein>
    <submittedName>
        <fullName evidence="1">Uncharacterized protein</fullName>
    </submittedName>
</protein>